<evidence type="ECO:0000256" key="2">
    <source>
        <dbReference type="ARBA" id="ARBA00008825"/>
    </source>
</evidence>
<comment type="similarity">
    <text evidence="2">Belongs to the MAP70 family.</text>
</comment>
<evidence type="ECO:0000313" key="7">
    <source>
        <dbReference type="EMBL" id="MBX59307.1"/>
    </source>
</evidence>
<keyword evidence="4" id="KW-0493">Microtubule</keyword>
<dbReference type="EMBL" id="GGEC01078823">
    <property type="protein sequence ID" value="MBX59307.1"/>
    <property type="molecule type" value="Transcribed_RNA"/>
</dbReference>
<dbReference type="AlphaFoldDB" id="A0A2P2PX42"/>
<dbReference type="GO" id="GO:0007010">
    <property type="term" value="P:cytoskeleton organization"/>
    <property type="evidence" value="ECO:0007669"/>
    <property type="project" value="InterPro"/>
</dbReference>
<dbReference type="GO" id="GO:0008017">
    <property type="term" value="F:microtubule binding"/>
    <property type="evidence" value="ECO:0007669"/>
    <property type="project" value="InterPro"/>
</dbReference>
<keyword evidence="3" id="KW-0963">Cytoplasm</keyword>
<sequence>MLMKKVDTLMKVIEVESKKAKREAAAKEKEAVCVRVEPTKKDGSMKSSRR</sequence>
<evidence type="ECO:0000256" key="5">
    <source>
        <dbReference type="ARBA" id="ARBA00023054"/>
    </source>
</evidence>
<dbReference type="Pfam" id="PF07058">
    <property type="entry name" value="MAP70"/>
    <property type="match status" value="1"/>
</dbReference>
<evidence type="ECO:0000256" key="4">
    <source>
        <dbReference type="ARBA" id="ARBA00022701"/>
    </source>
</evidence>
<evidence type="ECO:0000256" key="1">
    <source>
        <dbReference type="ARBA" id="ARBA00004245"/>
    </source>
</evidence>
<reference evidence="7" key="1">
    <citation type="submission" date="2018-02" db="EMBL/GenBank/DDBJ databases">
        <title>Rhizophora mucronata_Transcriptome.</title>
        <authorList>
            <person name="Meera S.P."/>
            <person name="Sreeshan A."/>
            <person name="Augustine A."/>
        </authorList>
    </citation>
    <scope>NUCLEOTIDE SEQUENCE</scope>
    <source>
        <tissue evidence="7">Leaf</tissue>
    </source>
</reference>
<keyword evidence="6" id="KW-0206">Cytoskeleton</keyword>
<evidence type="ECO:0000256" key="6">
    <source>
        <dbReference type="ARBA" id="ARBA00023212"/>
    </source>
</evidence>
<evidence type="ECO:0000256" key="3">
    <source>
        <dbReference type="ARBA" id="ARBA00022490"/>
    </source>
</evidence>
<protein>
    <submittedName>
        <fullName evidence="7">Uncharacterized protein</fullName>
    </submittedName>
</protein>
<keyword evidence="5" id="KW-0175">Coiled coil</keyword>
<accession>A0A2P2PX42</accession>
<name>A0A2P2PX42_RHIMU</name>
<organism evidence="7">
    <name type="scientific">Rhizophora mucronata</name>
    <name type="common">Asiatic mangrove</name>
    <dbReference type="NCBI Taxonomy" id="61149"/>
    <lineage>
        <taxon>Eukaryota</taxon>
        <taxon>Viridiplantae</taxon>
        <taxon>Streptophyta</taxon>
        <taxon>Embryophyta</taxon>
        <taxon>Tracheophyta</taxon>
        <taxon>Spermatophyta</taxon>
        <taxon>Magnoliopsida</taxon>
        <taxon>eudicotyledons</taxon>
        <taxon>Gunneridae</taxon>
        <taxon>Pentapetalae</taxon>
        <taxon>rosids</taxon>
        <taxon>fabids</taxon>
        <taxon>Malpighiales</taxon>
        <taxon>Rhizophoraceae</taxon>
        <taxon>Rhizophora</taxon>
    </lineage>
</organism>
<proteinExistence type="inferred from homology"/>
<dbReference type="InterPro" id="IPR009768">
    <property type="entry name" value="MAP70"/>
</dbReference>
<comment type="subcellular location">
    <subcellularLocation>
        <location evidence="1">Cytoplasm</location>
        <location evidence="1">Cytoskeleton</location>
    </subcellularLocation>
</comment>
<dbReference type="GO" id="GO:0005874">
    <property type="term" value="C:microtubule"/>
    <property type="evidence" value="ECO:0007669"/>
    <property type="project" value="UniProtKB-KW"/>
</dbReference>